<feature type="active site" description="Proton donor" evidence="17">
    <location>
        <position position="528"/>
    </location>
</feature>
<feature type="domain" description="Phosphotransferase system enzyme I N-terminal" evidence="23">
    <location>
        <begin position="32"/>
        <end position="152"/>
    </location>
</feature>
<evidence type="ECO:0000256" key="20">
    <source>
        <dbReference type="SAM" id="MobiDB-lite"/>
    </source>
</evidence>
<dbReference type="InterPro" id="IPR040442">
    <property type="entry name" value="Pyrv_kinase-like_dom_sf"/>
</dbReference>
<dbReference type="RefSeq" id="WP_106092971.1">
    <property type="nucleotide sequence ID" value="NZ_PVNL01000119.1"/>
</dbReference>
<evidence type="ECO:0000256" key="9">
    <source>
        <dbReference type="ARBA" id="ARBA00022597"/>
    </source>
</evidence>
<dbReference type="OrthoDB" id="9765468at2"/>
<evidence type="ECO:0000256" key="8">
    <source>
        <dbReference type="ARBA" id="ARBA00022490"/>
    </source>
</evidence>
<feature type="binding site" evidence="19">
    <location>
        <position position="457"/>
    </location>
    <ligand>
        <name>Mg(2+)</name>
        <dbReference type="ChEBI" id="CHEBI:18420"/>
    </ligand>
</feature>
<dbReference type="Pfam" id="PF00391">
    <property type="entry name" value="PEP-utilizers"/>
    <property type="match status" value="1"/>
</dbReference>
<dbReference type="Gene3D" id="3.50.30.10">
    <property type="entry name" value="Phosphohistidine domain"/>
    <property type="match status" value="1"/>
</dbReference>
<keyword evidence="8 16" id="KW-0963">Cytoplasm</keyword>
<evidence type="ECO:0000256" key="4">
    <source>
        <dbReference type="ARBA" id="ARBA00007837"/>
    </source>
</evidence>
<dbReference type="PROSITE" id="PS00742">
    <property type="entry name" value="PEP_ENZYMES_2"/>
    <property type="match status" value="1"/>
</dbReference>
<evidence type="ECO:0000256" key="5">
    <source>
        <dbReference type="ARBA" id="ARBA00012232"/>
    </source>
</evidence>
<keyword evidence="10 16" id="KW-0808">Transferase</keyword>
<comment type="similarity">
    <text evidence="4 16">Belongs to the PEP-utilizing enzyme family.</text>
</comment>
<dbReference type="SUPFAM" id="SSF51621">
    <property type="entry name" value="Phosphoenolpyruvate/pyruvate domain"/>
    <property type="match status" value="1"/>
</dbReference>
<evidence type="ECO:0000256" key="19">
    <source>
        <dbReference type="PIRSR" id="PIRSR000732-3"/>
    </source>
</evidence>
<dbReference type="Proteomes" id="UP000238823">
    <property type="component" value="Unassembled WGS sequence"/>
</dbReference>
<evidence type="ECO:0000256" key="13">
    <source>
        <dbReference type="ARBA" id="ARBA00022777"/>
    </source>
</evidence>
<keyword evidence="14 16" id="KW-0460">Magnesium</keyword>
<dbReference type="PIRSF" id="PIRSF000732">
    <property type="entry name" value="PTS_enzyme_I"/>
    <property type="match status" value="1"/>
</dbReference>
<dbReference type="InterPro" id="IPR036637">
    <property type="entry name" value="Phosphohistidine_dom_sf"/>
</dbReference>
<dbReference type="InterPro" id="IPR018274">
    <property type="entry name" value="PEP_util_AS"/>
</dbReference>
<evidence type="ECO:0000256" key="1">
    <source>
        <dbReference type="ARBA" id="ARBA00000683"/>
    </source>
</evidence>
<reference evidence="24 25" key="1">
    <citation type="submission" date="2018-03" db="EMBL/GenBank/DDBJ databases">
        <title>Draft Genome Sequences of the Obligatory Marine Myxobacteria Enhygromyxa salina SWB007.</title>
        <authorList>
            <person name="Poehlein A."/>
            <person name="Moghaddam J.A."/>
            <person name="Harms H."/>
            <person name="Alanjari M."/>
            <person name="Koenig G.M."/>
            <person name="Daniel R."/>
            <person name="Schaeberle T.F."/>
        </authorList>
    </citation>
    <scope>NUCLEOTIDE SEQUENCE [LARGE SCALE GENOMIC DNA]</scope>
    <source>
        <strain evidence="24 25">SWB007</strain>
    </source>
</reference>
<dbReference type="PROSITE" id="PS00370">
    <property type="entry name" value="PEP_ENZYMES_PHOS_SITE"/>
    <property type="match status" value="1"/>
</dbReference>
<sequence>MVPTERDSPEPREQRESSTVRDVAPPGTLERRGDGVSPGLGLGPAYVVDRREVNVPHTHIERDAVDDEIKRFRTALRGAQDQLETIKGRLTHGEHRQILKAQQMMLRDPDLIQRTEALIKTDLINAEWAVSRSVDQIRETLAKASVELFRERQFDVAFMGERLITTLGGEERDAITPPEGSVVVAHDLNPADTAQLARYKVAGLVTEEGGQTSHTAIIARALQIPAVVGVDDLLAAVATGDTVIVDGVHGLVHIRPSQAQIDALELEVERYVAFEQEFQKEHALPAQSDDGETVHLRANLALDEECEVARRFGAEGVGLYRTEFMFMNRENAPSEEEHYRSAKALLQRWAPHPVRIRTFDLGSDKQCPAFATGEVEANPAMGLRSMRLALRRRDQFLAQLRGLMRAALHGPVQIMLPLVSGLEELAAGREAFDEARAQLVEQGMPHADHVSVGVMIEVPSAAVIADLIARHVDFMSIGTNDLIQYTLAIDRENDEVNYLYEPLHPAILRLIKITCDAGEKAGIPVSLCGEMASDPRYTWVLVGLGLRELSMQASAIPVIKNIIRSSSLDEMQALAAAVLDCETAVDARRLVMQAISGRFGEHLQHTAGMSLDEDQQLAAAAAERLVVEA</sequence>
<evidence type="ECO:0000313" key="24">
    <source>
        <dbReference type="EMBL" id="PRP99892.1"/>
    </source>
</evidence>
<dbReference type="InterPro" id="IPR023151">
    <property type="entry name" value="PEP_util_CS"/>
</dbReference>
<feature type="binding site" evidence="18">
    <location>
        <begin position="480"/>
        <end position="481"/>
    </location>
    <ligand>
        <name>phosphoenolpyruvate</name>
        <dbReference type="ChEBI" id="CHEBI:58702"/>
    </ligand>
</feature>
<dbReference type="GO" id="GO:0005737">
    <property type="term" value="C:cytoplasm"/>
    <property type="evidence" value="ECO:0007669"/>
    <property type="project" value="UniProtKB-SubCell"/>
</dbReference>
<proteinExistence type="inferred from homology"/>
<feature type="binding site" evidence="18">
    <location>
        <position position="491"/>
    </location>
    <ligand>
        <name>phosphoenolpyruvate</name>
        <dbReference type="ChEBI" id="CHEBI:58702"/>
    </ligand>
</feature>
<dbReference type="Gene3D" id="1.10.274.10">
    <property type="entry name" value="PtsI, HPr-binding domain"/>
    <property type="match status" value="1"/>
</dbReference>
<feature type="domain" description="PEP-utilising enzyme mobile" evidence="21">
    <location>
        <begin position="178"/>
        <end position="250"/>
    </location>
</feature>
<dbReference type="InterPro" id="IPR050499">
    <property type="entry name" value="PEP-utilizing_PTS_enzyme"/>
</dbReference>
<evidence type="ECO:0000256" key="2">
    <source>
        <dbReference type="ARBA" id="ARBA00001946"/>
    </source>
</evidence>
<evidence type="ECO:0000313" key="25">
    <source>
        <dbReference type="Proteomes" id="UP000238823"/>
    </source>
</evidence>
<dbReference type="InterPro" id="IPR024692">
    <property type="entry name" value="PTS_EI"/>
</dbReference>
<evidence type="ECO:0000256" key="18">
    <source>
        <dbReference type="PIRSR" id="PIRSR000732-2"/>
    </source>
</evidence>
<comment type="cofactor">
    <cofactor evidence="2 16 19">
        <name>Mg(2+)</name>
        <dbReference type="ChEBI" id="CHEBI:18420"/>
    </cofactor>
</comment>
<accession>A0A2S9Y460</accession>
<evidence type="ECO:0000256" key="14">
    <source>
        <dbReference type="ARBA" id="ARBA00022842"/>
    </source>
</evidence>
<dbReference type="InterPro" id="IPR008731">
    <property type="entry name" value="PTS_EIN"/>
</dbReference>
<evidence type="ECO:0000256" key="6">
    <source>
        <dbReference type="ARBA" id="ARBA00016544"/>
    </source>
</evidence>
<keyword evidence="11 16" id="KW-0598">Phosphotransferase system</keyword>
<dbReference type="InterPro" id="IPR036618">
    <property type="entry name" value="PtsI_HPr-bd_sf"/>
</dbReference>
<dbReference type="InterPro" id="IPR008279">
    <property type="entry name" value="PEP-util_enz_mobile_dom"/>
</dbReference>
<keyword evidence="12 16" id="KW-0479">Metal-binding</keyword>
<dbReference type="SUPFAM" id="SSF52009">
    <property type="entry name" value="Phosphohistidine domain"/>
    <property type="match status" value="1"/>
</dbReference>
<dbReference type="NCBIfam" id="TIGR01417">
    <property type="entry name" value="PTS_I_fam"/>
    <property type="match status" value="1"/>
</dbReference>
<comment type="caution">
    <text evidence="24">The sequence shown here is derived from an EMBL/GenBank/DDBJ whole genome shotgun (WGS) entry which is preliminary data.</text>
</comment>
<evidence type="ECO:0000259" key="23">
    <source>
        <dbReference type="Pfam" id="PF05524"/>
    </source>
</evidence>
<dbReference type="GO" id="GO:0046872">
    <property type="term" value="F:metal ion binding"/>
    <property type="evidence" value="ECO:0007669"/>
    <property type="project" value="UniProtKB-KW"/>
</dbReference>
<dbReference type="InterPro" id="IPR015813">
    <property type="entry name" value="Pyrv/PenolPyrv_kinase-like_dom"/>
</dbReference>
<dbReference type="PANTHER" id="PTHR46244">
    <property type="entry name" value="PHOSPHOENOLPYRUVATE-PROTEIN PHOSPHOTRANSFERASE"/>
    <property type="match status" value="1"/>
</dbReference>
<dbReference type="PRINTS" id="PR01736">
    <property type="entry name" value="PHPHTRNFRASE"/>
</dbReference>
<dbReference type="GO" id="GO:0009401">
    <property type="term" value="P:phosphoenolpyruvate-dependent sugar phosphotransferase system"/>
    <property type="evidence" value="ECO:0007669"/>
    <property type="project" value="UniProtKB-KW"/>
</dbReference>
<gene>
    <name evidence="24" type="primary">ptsI</name>
    <name evidence="24" type="ORF">ENSA7_61090</name>
</gene>
<dbReference type="GO" id="GO:0008965">
    <property type="term" value="F:phosphoenolpyruvate-protein phosphotransferase activity"/>
    <property type="evidence" value="ECO:0007669"/>
    <property type="project" value="UniProtKB-EC"/>
</dbReference>
<evidence type="ECO:0000256" key="15">
    <source>
        <dbReference type="ARBA" id="ARBA00033235"/>
    </source>
</evidence>
<dbReference type="InterPro" id="IPR006318">
    <property type="entry name" value="PTS_EI-like"/>
</dbReference>
<feature type="binding site" evidence="18">
    <location>
        <position position="357"/>
    </location>
    <ligand>
        <name>phosphoenolpyruvate</name>
        <dbReference type="ChEBI" id="CHEBI:58702"/>
    </ligand>
</feature>
<dbReference type="Pfam" id="PF02896">
    <property type="entry name" value="PEP-utilizers_C"/>
    <property type="match status" value="1"/>
</dbReference>
<dbReference type="Gene3D" id="3.20.20.60">
    <property type="entry name" value="Phosphoenolpyruvate-binding domains"/>
    <property type="match status" value="1"/>
</dbReference>
<keyword evidence="7 16" id="KW-0813">Transport</keyword>
<keyword evidence="9 16" id="KW-0762">Sugar transport</keyword>
<feature type="region of interest" description="Disordered" evidence="20">
    <location>
        <begin position="1"/>
        <end position="41"/>
    </location>
</feature>
<comment type="subcellular location">
    <subcellularLocation>
        <location evidence="3 16">Cytoplasm</location>
    </subcellularLocation>
</comment>
<evidence type="ECO:0000259" key="21">
    <source>
        <dbReference type="Pfam" id="PF00391"/>
    </source>
</evidence>
<dbReference type="SUPFAM" id="SSF47831">
    <property type="entry name" value="Enzyme I of the PEP:sugar phosphotransferase system HPr-binding (sub)domain"/>
    <property type="match status" value="1"/>
</dbReference>
<dbReference type="EC" id="2.7.3.9" evidence="5 16"/>
<keyword evidence="13 16" id="KW-0418">Kinase</keyword>
<name>A0A2S9Y460_9BACT</name>
<evidence type="ECO:0000256" key="11">
    <source>
        <dbReference type="ARBA" id="ARBA00022683"/>
    </source>
</evidence>
<evidence type="ECO:0000259" key="22">
    <source>
        <dbReference type="Pfam" id="PF02896"/>
    </source>
</evidence>
<organism evidence="24 25">
    <name type="scientific">Enhygromyxa salina</name>
    <dbReference type="NCBI Taxonomy" id="215803"/>
    <lineage>
        <taxon>Bacteria</taxon>
        <taxon>Pseudomonadati</taxon>
        <taxon>Myxococcota</taxon>
        <taxon>Polyangia</taxon>
        <taxon>Nannocystales</taxon>
        <taxon>Nannocystaceae</taxon>
        <taxon>Enhygromyxa</taxon>
    </lineage>
</organism>
<evidence type="ECO:0000256" key="12">
    <source>
        <dbReference type="ARBA" id="ARBA00022723"/>
    </source>
</evidence>
<comment type="catalytic activity">
    <reaction evidence="1 16">
        <text>L-histidyl-[protein] + phosphoenolpyruvate = N(pros)-phospho-L-histidyl-[protein] + pyruvate</text>
        <dbReference type="Rhea" id="RHEA:23880"/>
        <dbReference type="Rhea" id="RHEA-COMP:9745"/>
        <dbReference type="Rhea" id="RHEA-COMP:9746"/>
        <dbReference type="ChEBI" id="CHEBI:15361"/>
        <dbReference type="ChEBI" id="CHEBI:29979"/>
        <dbReference type="ChEBI" id="CHEBI:58702"/>
        <dbReference type="ChEBI" id="CHEBI:64837"/>
        <dbReference type="EC" id="2.7.3.9"/>
    </reaction>
</comment>
<feature type="binding site" evidence="19">
    <location>
        <position position="481"/>
    </location>
    <ligand>
        <name>Mg(2+)</name>
        <dbReference type="ChEBI" id="CHEBI:18420"/>
    </ligand>
</feature>
<evidence type="ECO:0000256" key="10">
    <source>
        <dbReference type="ARBA" id="ARBA00022679"/>
    </source>
</evidence>
<evidence type="ECO:0000256" key="3">
    <source>
        <dbReference type="ARBA" id="ARBA00004496"/>
    </source>
</evidence>
<feature type="domain" description="PEP-utilising enzyme C-terminal" evidence="22">
    <location>
        <begin position="277"/>
        <end position="566"/>
    </location>
</feature>
<dbReference type="InterPro" id="IPR000121">
    <property type="entry name" value="PEP_util_C"/>
</dbReference>
<evidence type="ECO:0000256" key="16">
    <source>
        <dbReference type="PIRNR" id="PIRNR000732"/>
    </source>
</evidence>
<evidence type="ECO:0000256" key="17">
    <source>
        <dbReference type="PIRSR" id="PIRSR000732-1"/>
    </source>
</evidence>
<comment type="function">
    <text evidence="16">General (non sugar-specific) component of the phosphoenolpyruvate-dependent sugar phosphotransferase system (sugar PTS). This major carbohydrate active-transport system catalyzes the phosphorylation of incoming sugar substrates concomitantly with their translocation across the cell membrane. Enzyme I transfers the phosphoryl group from phosphoenolpyruvate (PEP) to the phosphoryl carrier protein (HPr).</text>
</comment>
<evidence type="ECO:0000256" key="7">
    <source>
        <dbReference type="ARBA" id="ARBA00022448"/>
    </source>
</evidence>
<dbReference type="PANTHER" id="PTHR46244:SF6">
    <property type="entry name" value="PHOSPHOENOLPYRUVATE-PROTEIN PHOSPHOTRANSFERASE"/>
    <property type="match status" value="1"/>
</dbReference>
<keyword evidence="24" id="KW-0670">Pyruvate</keyword>
<dbReference type="EMBL" id="PVNL01000119">
    <property type="protein sequence ID" value="PRP99892.1"/>
    <property type="molecule type" value="Genomic_DNA"/>
</dbReference>
<feature type="binding site" evidence="18">
    <location>
        <position position="321"/>
    </location>
    <ligand>
        <name>phosphoenolpyruvate</name>
        <dbReference type="ChEBI" id="CHEBI:58702"/>
    </ligand>
</feature>
<protein>
    <recommendedName>
        <fullName evidence="6 16">Phosphoenolpyruvate-protein phosphotransferase</fullName>
        <ecNumber evidence="5 16">2.7.3.9</ecNumber>
    </recommendedName>
    <alternativeName>
        <fullName evidence="15 16">Phosphotransferase system, enzyme I</fullName>
    </alternativeName>
</protein>
<feature type="active site" description="Tele-phosphohistidine intermediate" evidence="17">
    <location>
        <position position="214"/>
    </location>
</feature>
<dbReference type="GO" id="GO:0016301">
    <property type="term" value="F:kinase activity"/>
    <property type="evidence" value="ECO:0007669"/>
    <property type="project" value="UniProtKB-KW"/>
</dbReference>
<dbReference type="Pfam" id="PF05524">
    <property type="entry name" value="PEP-utilisers_N"/>
    <property type="match status" value="1"/>
</dbReference>
<feature type="compositionally biased region" description="Basic and acidic residues" evidence="20">
    <location>
        <begin position="1"/>
        <end position="19"/>
    </location>
</feature>
<dbReference type="AlphaFoldDB" id="A0A2S9Y460"/>